<dbReference type="InterPro" id="IPR003877">
    <property type="entry name" value="SPRY_dom"/>
</dbReference>
<dbReference type="InterPro" id="IPR017907">
    <property type="entry name" value="Znf_RING_CS"/>
</dbReference>
<dbReference type="CDD" id="cd12893">
    <property type="entry name" value="SPRY_PRY_TRIM35"/>
    <property type="match status" value="1"/>
</dbReference>
<dbReference type="Pfam" id="PF00643">
    <property type="entry name" value="zf-B_box"/>
    <property type="match status" value="1"/>
</dbReference>
<feature type="domain" description="B30.2/SPRY" evidence="8">
    <location>
        <begin position="282"/>
        <end position="474"/>
    </location>
</feature>
<dbReference type="PROSITE" id="PS50188">
    <property type="entry name" value="B302_SPRY"/>
    <property type="match status" value="1"/>
</dbReference>
<dbReference type="Proteomes" id="UP000265200">
    <property type="component" value="Chromosome 16"/>
</dbReference>
<proteinExistence type="predicted"/>
<feature type="domain" description="B box-type" evidence="7">
    <location>
        <begin position="96"/>
        <end position="135"/>
    </location>
</feature>
<keyword evidence="5" id="KW-0175">Coiled coil</keyword>
<organism evidence="9 10">
    <name type="scientific">Oryzias latipes</name>
    <name type="common">Japanese rice fish</name>
    <name type="synonym">Japanese killifish</name>
    <dbReference type="NCBI Taxonomy" id="8090"/>
    <lineage>
        <taxon>Eukaryota</taxon>
        <taxon>Metazoa</taxon>
        <taxon>Chordata</taxon>
        <taxon>Craniata</taxon>
        <taxon>Vertebrata</taxon>
        <taxon>Euteleostomi</taxon>
        <taxon>Actinopterygii</taxon>
        <taxon>Neopterygii</taxon>
        <taxon>Teleostei</taxon>
        <taxon>Neoteleostei</taxon>
        <taxon>Acanthomorphata</taxon>
        <taxon>Ovalentaria</taxon>
        <taxon>Atherinomorphae</taxon>
        <taxon>Beloniformes</taxon>
        <taxon>Adrianichthyidae</taxon>
        <taxon>Oryziinae</taxon>
        <taxon>Oryzias</taxon>
    </lineage>
</organism>
<dbReference type="SMART" id="SM00184">
    <property type="entry name" value="RING"/>
    <property type="match status" value="1"/>
</dbReference>
<sequence length="477" mass="54619">MMAENMMDEDMPEESPLQQDLSCPVCQGIYDDPLMLPCSHSFCRRCLLRCWEQTRKCPICRTKCEESQAVSNRALKSACQSFLSQAVRTSDNQNRSSVEVCNIHLKPLELYCEKDEEPVCVECVPLHSAHRLLSLKQGESYCKQELEYKDKIFEKKMENFKKMKLKFNNAMEYVKVQAGEAEKQIKAEFERLHAVLTREEALCLDALASDEMKKIEALQSCMDSLEKDIKKLEELMEGLKRDMQMENLPLLKDFRVIKRKAQWTKQDPSMPPNSLINISMHVGSLGFKIWKKMQSDVTYYPVILDPNSASPWLFLNADLTSAKESPERLSVPENLERFDPCVFVLGAEGYTSGKHKWDIFVGNIPKWTVGVCKESVLRKKKFTVSPGRGVWAIGLSKEKYIIHTAERNELPVEQGIEKIRIKLNMDKGEVSFWDAGTAKHLVTLTHKFEEKMFPLFGPGLYTSPMELPAGKIAVHTS</sequence>
<accession>A0A3P9J1N6</accession>
<evidence type="ECO:0000259" key="6">
    <source>
        <dbReference type="PROSITE" id="PS50089"/>
    </source>
</evidence>
<dbReference type="SMART" id="SM00589">
    <property type="entry name" value="PRY"/>
    <property type="match status" value="1"/>
</dbReference>
<dbReference type="SMART" id="SM00336">
    <property type="entry name" value="BBOX"/>
    <property type="match status" value="1"/>
</dbReference>
<dbReference type="Pfam" id="PF00622">
    <property type="entry name" value="SPRY"/>
    <property type="match status" value="1"/>
</dbReference>
<dbReference type="Gene3D" id="3.30.40.10">
    <property type="entry name" value="Zinc/RING finger domain, C3HC4 (zinc finger)"/>
    <property type="match status" value="1"/>
</dbReference>
<evidence type="ECO:0000313" key="10">
    <source>
        <dbReference type="Proteomes" id="UP000265200"/>
    </source>
</evidence>
<dbReference type="InterPro" id="IPR027370">
    <property type="entry name" value="Znf-RING_euk"/>
</dbReference>
<reference evidence="9" key="3">
    <citation type="submission" date="2025-08" db="UniProtKB">
        <authorList>
            <consortium name="Ensembl"/>
        </authorList>
    </citation>
    <scope>IDENTIFICATION</scope>
    <source>
        <strain evidence="9">HSOK</strain>
    </source>
</reference>
<dbReference type="SUPFAM" id="SSF49899">
    <property type="entry name" value="Concanavalin A-like lectins/glucanases"/>
    <property type="match status" value="1"/>
</dbReference>
<feature type="coiled-coil region" evidence="5">
    <location>
        <begin position="215"/>
        <end position="242"/>
    </location>
</feature>
<dbReference type="InterPro" id="IPR006574">
    <property type="entry name" value="PRY"/>
</dbReference>
<dbReference type="InterPro" id="IPR003613">
    <property type="entry name" value="Ubox_domain"/>
</dbReference>
<dbReference type="InterPro" id="IPR043136">
    <property type="entry name" value="B30.2/SPRY_sf"/>
</dbReference>
<dbReference type="SUPFAM" id="SSF57845">
    <property type="entry name" value="B-box zinc-binding domain"/>
    <property type="match status" value="1"/>
</dbReference>
<dbReference type="PROSITE" id="PS00518">
    <property type="entry name" value="ZF_RING_1"/>
    <property type="match status" value="1"/>
</dbReference>
<dbReference type="GO" id="GO:0016567">
    <property type="term" value="P:protein ubiquitination"/>
    <property type="evidence" value="ECO:0007669"/>
    <property type="project" value="InterPro"/>
</dbReference>
<reference evidence="9 10" key="2">
    <citation type="submission" date="2017-04" db="EMBL/GenBank/DDBJ databases">
        <title>CpG methylation of centromeres and impact of large insertions on vertebrate speciation.</title>
        <authorList>
            <person name="Ichikawa K."/>
            <person name="Yoshimura J."/>
            <person name="Morishita S."/>
        </authorList>
    </citation>
    <scope>NUCLEOTIDE SEQUENCE</scope>
    <source>
        <strain evidence="9 10">HSOK</strain>
    </source>
</reference>
<evidence type="ECO:0000256" key="4">
    <source>
        <dbReference type="PROSITE-ProRule" id="PRU00024"/>
    </source>
</evidence>
<dbReference type="Ensembl" id="ENSORLT00015003844.1">
    <property type="protein sequence ID" value="ENSORLP00015026048.1"/>
    <property type="gene ID" value="ENSORLG00015007492.1"/>
</dbReference>
<keyword evidence="3" id="KW-0862">Zinc</keyword>
<reference key="1">
    <citation type="journal article" date="2007" name="Nature">
        <title>The medaka draft genome and insights into vertebrate genome evolution.</title>
        <authorList>
            <person name="Kasahara M."/>
            <person name="Naruse K."/>
            <person name="Sasaki S."/>
            <person name="Nakatani Y."/>
            <person name="Qu W."/>
            <person name="Ahsan B."/>
            <person name="Yamada T."/>
            <person name="Nagayasu Y."/>
            <person name="Doi K."/>
            <person name="Kasai Y."/>
            <person name="Jindo T."/>
            <person name="Kobayashi D."/>
            <person name="Shimada A."/>
            <person name="Toyoda A."/>
            <person name="Kuroki Y."/>
            <person name="Fujiyama A."/>
            <person name="Sasaki T."/>
            <person name="Shimizu A."/>
            <person name="Asakawa S."/>
            <person name="Shimizu N."/>
            <person name="Hashimoto S."/>
            <person name="Yang J."/>
            <person name="Lee Y."/>
            <person name="Matsushima K."/>
            <person name="Sugano S."/>
            <person name="Sakaizumi M."/>
            <person name="Narita T."/>
            <person name="Ohishi K."/>
            <person name="Haga S."/>
            <person name="Ohta F."/>
            <person name="Nomoto H."/>
            <person name="Nogata K."/>
            <person name="Morishita T."/>
            <person name="Endo T."/>
            <person name="Shin-I T."/>
            <person name="Takeda H."/>
            <person name="Morishita S."/>
            <person name="Kohara Y."/>
        </authorList>
    </citation>
    <scope>NUCLEOTIDE SEQUENCE [LARGE SCALE GENOMIC DNA]</scope>
    <source>
        <strain>Hd-rR</strain>
    </source>
</reference>
<dbReference type="GO" id="GO:0008270">
    <property type="term" value="F:zinc ion binding"/>
    <property type="evidence" value="ECO:0007669"/>
    <property type="project" value="UniProtKB-KW"/>
</dbReference>
<evidence type="ECO:0000256" key="5">
    <source>
        <dbReference type="SAM" id="Coils"/>
    </source>
</evidence>
<reference evidence="9" key="4">
    <citation type="submission" date="2025-09" db="UniProtKB">
        <authorList>
            <consortium name="Ensembl"/>
        </authorList>
    </citation>
    <scope>IDENTIFICATION</scope>
    <source>
        <strain evidence="9">HSOK</strain>
    </source>
</reference>
<keyword evidence="2 4" id="KW-0863">Zinc-finger</keyword>
<evidence type="ECO:0000259" key="8">
    <source>
        <dbReference type="PROSITE" id="PS50188"/>
    </source>
</evidence>
<name>A0A3P9J1N6_ORYLA</name>
<dbReference type="SUPFAM" id="SSF57850">
    <property type="entry name" value="RING/U-box"/>
    <property type="match status" value="1"/>
</dbReference>
<keyword evidence="1" id="KW-0479">Metal-binding</keyword>
<dbReference type="InterPro" id="IPR003879">
    <property type="entry name" value="Butyrophylin_SPRY"/>
</dbReference>
<dbReference type="Pfam" id="PF13445">
    <property type="entry name" value="zf-RING_UBOX"/>
    <property type="match status" value="1"/>
</dbReference>
<dbReference type="PROSITE" id="PS50089">
    <property type="entry name" value="ZF_RING_2"/>
    <property type="match status" value="1"/>
</dbReference>
<dbReference type="Gene3D" id="2.60.120.920">
    <property type="match status" value="1"/>
</dbReference>
<dbReference type="PROSITE" id="PS50119">
    <property type="entry name" value="ZF_BBOX"/>
    <property type="match status" value="1"/>
</dbReference>
<dbReference type="GO" id="GO:0004842">
    <property type="term" value="F:ubiquitin-protein transferase activity"/>
    <property type="evidence" value="ECO:0007669"/>
    <property type="project" value="InterPro"/>
</dbReference>
<feature type="domain" description="RING-type" evidence="6">
    <location>
        <begin position="23"/>
        <end position="61"/>
    </location>
</feature>
<evidence type="ECO:0000256" key="3">
    <source>
        <dbReference type="ARBA" id="ARBA00022833"/>
    </source>
</evidence>
<protein>
    <submittedName>
        <fullName evidence="9">Tripartite motif containing 35-28</fullName>
    </submittedName>
</protein>
<evidence type="ECO:0000256" key="2">
    <source>
        <dbReference type="ARBA" id="ARBA00022771"/>
    </source>
</evidence>
<dbReference type="InterPro" id="IPR001841">
    <property type="entry name" value="Znf_RING"/>
</dbReference>
<dbReference type="InterPro" id="IPR000315">
    <property type="entry name" value="Znf_B-box"/>
</dbReference>
<evidence type="ECO:0000313" key="9">
    <source>
        <dbReference type="Ensembl" id="ENSORLP00015026048.1"/>
    </source>
</evidence>
<dbReference type="InterPro" id="IPR001870">
    <property type="entry name" value="B30.2/SPRY"/>
</dbReference>
<dbReference type="SMART" id="SM00504">
    <property type="entry name" value="Ubox"/>
    <property type="match status" value="1"/>
</dbReference>
<dbReference type="SMART" id="SM00449">
    <property type="entry name" value="SPRY"/>
    <property type="match status" value="1"/>
</dbReference>
<dbReference type="PRINTS" id="PR01407">
    <property type="entry name" value="BUTYPHLNCDUF"/>
</dbReference>
<dbReference type="AlphaFoldDB" id="A0A3P9J1N6"/>
<dbReference type="InterPro" id="IPR013320">
    <property type="entry name" value="ConA-like_dom_sf"/>
</dbReference>
<dbReference type="InterPro" id="IPR050143">
    <property type="entry name" value="TRIM/RBCC"/>
</dbReference>
<dbReference type="Gene3D" id="3.30.160.60">
    <property type="entry name" value="Classic Zinc Finger"/>
    <property type="match status" value="1"/>
</dbReference>
<evidence type="ECO:0000259" key="7">
    <source>
        <dbReference type="PROSITE" id="PS50119"/>
    </source>
</evidence>
<dbReference type="PANTHER" id="PTHR24103">
    <property type="entry name" value="E3 UBIQUITIN-PROTEIN LIGASE TRIM"/>
    <property type="match status" value="1"/>
</dbReference>
<dbReference type="InterPro" id="IPR013083">
    <property type="entry name" value="Znf_RING/FYVE/PHD"/>
</dbReference>
<dbReference type="Pfam" id="PF13765">
    <property type="entry name" value="PRY"/>
    <property type="match status" value="1"/>
</dbReference>
<evidence type="ECO:0000256" key="1">
    <source>
        <dbReference type="ARBA" id="ARBA00022723"/>
    </source>
</evidence>